<feature type="chain" id="PRO_5041296136" evidence="4">
    <location>
        <begin position="25"/>
        <end position="386"/>
    </location>
</feature>
<keyword evidence="4" id="KW-0732">Signal</keyword>
<dbReference type="InterPro" id="IPR036737">
    <property type="entry name" value="OmpA-like_sf"/>
</dbReference>
<gene>
    <name evidence="6" type="ORF">CE91St3_10780</name>
</gene>
<dbReference type="Proteomes" id="UP001055114">
    <property type="component" value="Unassembled WGS sequence"/>
</dbReference>
<dbReference type="Pfam" id="PF00691">
    <property type="entry name" value="OmpA"/>
    <property type="match status" value="1"/>
</dbReference>
<dbReference type="GO" id="GO:0009279">
    <property type="term" value="C:cell outer membrane"/>
    <property type="evidence" value="ECO:0007669"/>
    <property type="project" value="InterPro"/>
</dbReference>
<dbReference type="Gene3D" id="3.30.1330.60">
    <property type="entry name" value="OmpA-like domain"/>
    <property type="match status" value="1"/>
</dbReference>
<dbReference type="PROSITE" id="PS01068">
    <property type="entry name" value="OMPA_1"/>
    <property type="match status" value="1"/>
</dbReference>
<organism evidence="6 7">
    <name type="scientific">Parabacteroides merdae</name>
    <dbReference type="NCBI Taxonomy" id="46503"/>
    <lineage>
        <taxon>Bacteria</taxon>
        <taxon>Pseudomonadati</taxon>
        <taxon>Bacteroidota</taxon>
        <taxon>Bacteroidia</taxon>
        <taxon>Bacteroidales</taxon>
        <taxon>Tannerellaceae</taxon>
        <taxon>Parabacteroides</taxon>
    </lineage>
</organism>
<protein>
    <submittedName>
        <fullName evidence="6">Membrane protein</fullName>
    </submittedName>
</protein>
<accession>A0AA37K9N8</accession>
<sequence>MLMNMKTKVLLLALLSGFVFSVSAQEFKPQVGFSNEAGYKTNFKKNKAGDNWFISIAGGASVLFGDQNSEADFKNRLNFAPQFSVGKWFNPYLALRLQLNGGVLHGFENTGATFMQHNKYAAAHADLLWDVTNFWAPYNEKKVFRLIPWVGLGYAQRFKNSDDNRGIARTESPTVNFGILTAFRLSKRVDLNVEVQGSLLNEQFNRVSMYHLTDGIGQLSAGLTFKLGKTDFEVLEPMDYALLNDLNGQINALRAENDELSKRPVSCPECEEVVTNVVNNYVDNVVYFRINSAKIDKNQQVSIFNTAQFMKENNVPIKVIGYADKKTGTGSYNMQLSEKRARAVAKELIDKYGISSSQITIEWKGSDVQPYNENNWNRVVIMSANN</sequence>
<reference evidence="6" key="1">
    <citation type="submission" date="2022-01" db="EMBL/GenBank/DDBJ databases">
        <title>Novel bile acid biosynthetic pathways are enriched in the microbiome of centenarians.</title>
        <authorList>
            <person name="Sato Y."/>
            <person name="Atarashi K."/>
            <person name="Plichta R.D."/>
            <person name="Arai Y."/>
            <person name="Sasajima S."/>
            <person name="Kearney M.S."/>
            <person name="Suda W."/>
            <person name="Takeshita K."/>
            <person name="Sasaki T."/>
            <person name="Okamoto S."/>
            <person name="Skelly N.A."/>
            <person name="Okamura Y."/>
            <person name="Vlamakis H."/>
            <person name="Li Y."/>
            <person name="Tanoue T."/>
            <person name="Takei H."/>
            <person name="Nittono H."/>
            <person name="Narushima S."/>
            <person name="Irie J."/>
            <person name="Itoh H."/>
            <person name="Moriya K."/>
            <person name="Sugiura Y."/>
            <person name="Suematsu M."/>
            <person name="Moritoki N."/>
            <person name="Shibata S."/>
            <person name="Littman R.D."/>
            <person name="Fischbach A.M."/>
            <person name="Uwamino Y."/>
            <person name="Inoue T."/>
            <person name="Honda A."/>
            <person name="Hattori M."/>
            <person name="Murai T."/>
            <person name="Xavier J.R."/>
            <person name="Hirose N."/>
            <person name="Honda K."/>
        </authorList>
    </citation>
    <scope>NUCLEOTIDE SEQUENCE</scope>
    <source>
        <strain evidence="6">CE91-St3</strain>
    </source>
</reference>
<keyword evidence="2 3" id="KW-0472">Membrane</keyword>
<evidence type="ECO:0000313" key="6">
    <source>
        <dbReference type="EMBL" id="GKH71215.1"/>
    </source>
</evidence>
<dbReference type="PANTHER" id="PTHR30329:SF21">
    <property type="entry name" value="LIPOPROTEIN YIAD-RELATED"/>
    <property type="match status" value="1"/>
</dbReference>
<name>A0AA37K9N8_9BACT</name>
<evidence type="ECO:0000259" key="5">
    <source>
        <dbReference type="PROSITE" id="PS51123"/>
    </source>
</evidence>
<comment type="subcellular location">
    <subcellularLocation>
        <location evidence="1">Membrane</location>
    </subcellularLocation>
</comment>
<dbReference type="InterPro" id="IPR050330">
    <property type="entry name" value="Bact_OuterMem_StrucFunc"/>
</dbReference>
<evidence type="ECO:0000313" key="7">
    <source>
        <dbReference type="Proteomes" id="UP001055114"/>
    </source>
</evidence>
<dbReference type="PANTHER" id="PTHR30329">
    <property type="entry name" value="STATOR ELEMENT OF FLAGELLAR MOTOR COMPLEX"/>
    <property type="match status" value="1"/>
</dbReference>
<comment type="caution">
    <text evidence="6">The sequence shown here is derived from an EMBL/GenBank/DDBJ whole genome shotgun (WGS) entry which is preliminary data.</text>
</comment>
<evidence type="ECO:0000256" key="1">
    <source>
        <dbReference type="ARBA" id="ARBA00004370"/>
    </source>
</evidence>
<dbReference type="AlphaFoldDB" id="A0AA37K9N8"/>
<dbReference type="EMBL" id="BQNZ01000001">
    <property type="protein sequence ID" value="GKH71215.1"/>
    <property type="molecule type" value="Genomic_DNA"/>
</dbReference>
<evidence type="ECO:0000256" key="4">
    <source>
        <dbReference type="SAM" id="SignalP"/>
    </source>
</evidence>
<dbReference type="Gene3D" id="2.40.160.20">
    <property type="match status" value="1"/>
</dbReference>
<proteinExistence type="predicted"/>
<dbReference type="InterPro" id="IPR006690">
    <property type="entry name" value="OMPA-like_CS"/>
</dbReference>
<feature type="domain" description="OmpA-like" evidence="5">
    <location>
        <begin position="274"/>
        <end position="386"/>
    </location>
</feature>
<dbReference type="InterPro" id="IPR006665">
    <property type="entry name" value="OmpA-like"/>
</dbReference>
<dbReference type="SUPFAM" id="SSF103088">
    <property type="entry name" value="OmpA-like"/>
    <property type="match status" value="1"/>
</dbReference>
<dbReference type="PROSITE" id="PS51123">
    <property type="entry name" value="OMPA_2"/>
    <property type="match status" value="1"/>
</dbReference>
<evidence type="ECO:0000256" key="2">
    <source>
        <dbReference type="ARBA" id="ARBA00023136"/>
    </source>
</evidence>
<feature type="signal peptide" evidence="4">
    <location>
        <begin position="1"/>
        <end position="24"/>
    </location>
</feature>
<dbReference type="CDD" id="cd07185">
    <property type="entry name" value="OmpA_C-like"/>
    <property type="match status" value="1"/>
</dbReference>
<evidence type="ECO:0000256" key="3">
    <source>
        <dbReference type="PROSITE-ProRule" id="PRU00473"/>
    </source>
</evidence>